<dbReference type="Proteomes" id="UP000016932">
    <property type="component" value="Unassembled WGS sequence"/>
</dbReference>
<keyword evidence="3" id="KW-1185">Reference proteome</keyword>
<dbReference type="KEGG" id="pfj:MYCFIDRAFT_213372"/>
<evidence type="ECO:0000256" key="1">
    <source>
        <dbReference type="SAM" id="MobiDB-lite"/>
    </source>
</evidence>
<dbReference type="OrthoDB" id="5424391at2759"/>
<dbReference type="HOGENOM" id="CLU_037758_0_1_1"/>
<accession>N1Q7J7</accession>
<name>N1Q7J7_PSEFD</name>
<gene>
    <name evidence="2" type="ORF">MYCFIDRAFT_213372</name>
</gene>
<dbReference type="AlphaFoldDB" id="N1Q7J7"/>
<feature type="region of interest" description="Disordered" evidence="1">
    <location>
        <begin position="58"/>
        <end position="88"/>
    </location>
</feature>
<sequence length="481" mass="54818">MLAAYTPTRMKGSGVVKSLNWKALADKIHPNSATPLTAKESTRLLNALTGSFRKHLDEFHPAPTEENPQSGENGVSKPKTSVSSIHSSAASAQRHMASVLTNPLLVRGAVRLDFGSAKVELQKNPAKDPIDLLEEYDEKGAATVQIAQLCLENVKRAYDSLDSQRRAALLEEMQPGRRTLYWLLRSMRHTVTAYVDNLVFLNLLALFLIREGREETLWQWLKLDLAEEPEQGRTFPSEIKKMSYKYRWKGRLLRNICAVKLGEHDKGTDSISTDDLHAALDFYFAAAELKSTAERNSHLRWLPLGGSGSYLAAVLMNRKKQKYRTDCIDVKRYEKFQELIPLFLLGAPEIYIDVDIARCDLAHPTRPSPDRALQVFKELSTESSMASKLLRIRDSHHSSPEHHLWYFTAARTIYLLRNEGRTHEATWLTEYVYTEFPTLAKYLEKDMSKWRSGQEAWPMSPAKDKENEDREPDKIPFPAFA</sequence>
<dbReference type="EMBL" id="KB446555">
    <property type="protein sequence ID" value="EME88670.1"/>
    <property type="molecule type" value="Genomic_DNA"/>
</dbReference>
<dbReference type="eggNOG" id="ENOG502SF5T">
    <property type="taxonomic scope" value="Eukaryota"/>
</dbReference>
<organism evidence="2 3">
    <name type="scientific">Pseudocercospora fijiensis (strain CIRAD86)</name>
    <name type="common">Black leaf streak disease fungus</name>
    <name type="synonym">Mycosphaerella fijiensis</name>
    <dbReference type="NCBI Taxonomy" id="383855"/>
    <lineage>
        <taxon>Eukaryota</taxon>
        <taxon>Fungi</taxon>
        <taxon>Dikarya</taxon>
        <taxon>Ascomycota</taxon>
        <taxon>Pezizomycotina</taxon>
        <taxon>Dothideomycetes</taxon>
        <taxon>Dothideomycetidae</taxon>
        <taxon>Mycosphaerellales</taxon>
        <taxon>Mycosphaerellaceae</taxon>
        <taxon>Pseudocercospora</taxon>
    </lineage>
</organism>
<evidence type="ECO:0000313" key="2">
    <source>
        <dbReference type="EMBL" id="EME88670.1"/>
    </source>
</evidence>
<proteinExistence type="predicted"/>
<dbReference type="VEuPathDB" id="FungiDB:MYCFIDRAFT_213372"/>
<dbReference type="RefSeq" id="XP_007921610.1">
    <property type="nucleotide sequence ID" value="XM_007923419.1"/>
</dbReference>
<protein>
    <submittedName>
        <fullName evidence="2">Uncharacterized protein</fullName>
    </submittedName>
</protein>
<feature type="region of interest" description="Disordered" evidence="1">
    <location>
        <begin position="451"/>
        <end position="481"/>
    </location>
</feature>
<evidence type="ECO:0000313" key="3">
    <source>
        <dbReference type="Proteomes" id="UP000016932"/>
    </source>
</evidence>
<reference evidence="2 3" key="1">
    <citation type="journal article" date="2012" name="PLoS Pathog.">
        <title>Diverse lifestyles and strategies of plant pathogenesis encoded in the genomes of eighteen Dothideomycetes fungi.</title>
        <authorList>
            <person name="Ohm R.A."/>
            <person name="Feau N."/>
            <person name="Henrissat B."/>
            <person name="Schoch C.L."/>
            <person name="Horwitz B.A."/>
            <person name="Barry K.W."/>
            <person name="Condon B.J."/>
            <person name="Copeland A.C."/>
            <person name="Dhillon B."/>
            <person name="Glaser F."/>
            <person name="Hesse C.N."/>
            <person name="Kosti I."/>
            <person name="LaButti K."/>
            <person name="Lindquist E.A."/>
            <person name="Lucas S."/>
            <person name="Salamov A.A."/>
            <person name="Bradshaw R.E."/>
            <person name="Ciuffetti L."/>
            <person name="Hamelin R.C."/>
            <person name="Kema G.H.J."/>
            <person name="Lawrence C."/>
            <person name="Scott J.A."/>
            <person name="Spatafora J.W."/>
            <person name="Turgeon B.G."/>
            <person name="de Wit P.J.G.M."/>
            <person name="Zhong S."/>
            <person name="Goodwin S.B."/>
            <person name="Grigoriev I.V."/>
        </authorList>
    </citation>
    <scope>NUCLEOTIDE SEQUENCE [LARGE SCALE GENOMIC DNA]</scope>
    <source>
        <strain evidence="2 3">CIRAD86</strain>
    </source>
</reference>
<dbReference type="GeneID" id="19337911"/>
<feature type="compositionally biased region" description="Basic and acidic residues" evidence="1">
    <location>
        <begin position="462"/>
        <end position="474"/>
    </location>
</feature>